<keyword evidence="2" id="KW-1185">Reference proteome</keyword>
<evidence type="ECO:0000313" key="2">
    <source>
        <dbReference type="Proteomes" id="UP000075920"/>
    </source>
</evidence>
<reference evidence="2" key="1">
    <citation type="submission" date="2013-03" db="EMBL/GenBank/DDBJ databases">
        <title>The Genome Sequence of Anopheles minimus MINIMUS1.</title>
        <authorList>
            <consortium name="The Broad Institute Genomics Platform"/>
            <person name="Neafsey D.E."/>
            <person name="Walton C."/>
            <person name="Walker B."/>
            <person name="Young S.K."/>
            <person name="Zeng Q."/>
            <person name="Gargeya S."/>
            <person name="Fitzgerald M."/>
            <person name="Haas B."/>
            <person name="Abouelleil A."/>
            <person name="Allen A.W."/>
            <person name="Alvarado L."/>
            <person name="Arachchi H.M."/>
            <person name="Berlin A.M."/>
            <person name="Chapman S.B."/>
            <person name="Gainer-Dewar J."/>
            <person name="Goldberg J."/>
            <person name="Griggs A."/>
            <person name="Gujja S."/>
            <person name="Hansen M."/>
            <person name="Howarth C."/>
            <person name="Imamovic A."/>
            <person name="Ireland A."/>
            <person name="Larimer J."/>
            <person name="McCowan C."/>
            <person name="Murphy C."/>
            <person name="Pearson M."/>
            <person name="Poon T.W."/>
            <person name="Priest M."/>
            <person name="Roberts A."/>
            <person name="Saif S."/>
            <person name="Shea T."/>
            <person name="Sisk P."/>
            <person name="Sykes S."/>
            <person name="Wortman J."/>
            <person name="Nusbaum C."/>
            <person name="Birren B."/>
        </authorList>
    </citation>
    <scope>NUCLEOTIDE SEQUENCE [LARGE SCALE GENOMIC DNA]</scope>
    <source>
        <strain evidence="2">MINIMUS1</strain>
    </source>
</reference>
<reference evidence="1" key="2">
    <citation type="submission" date="2020-05" db="UniProtKB">
        <authorList>
            <consortium name="EnsemblMetazoa"/>
        </authorList>
    </citation>
    <scope>IDENTIFICATION</scope>
    <source>
        <strain evidence="1">MINIMUS1</strain>
    </source>
</reference>
<proteinExistence type="predicted"/>
<dbReference type="Proteomes" id="UP000075920">
    <property type="component" value="Unassembled WGS sequence"/>
</dbReference>
<dbReference type="EnsemblMetazoa" id="AMIN014069-RA">
    <property type="protein sequence ID" value="AMIN014069-PA"/>
    <property type="gene ID" value="AMIN014069"/>
</dbReference>
<accession>A0A182WMV9</accession>
<sequence length="42" mass="4523">TIIGYLTVDGRLTECRGISEPSGVPIIFPRNDYGTDLIAVIS</sequence>
<evidence type="ECO:0000313" key="1">
    <source>
        <dbReference type="EnsemblMetazoa" id="AMIN014069-PA"/>
    </source>
</evidence>
<protein>
    <submittedName>
        <fullName evidence="1">Uncharacterized protein</fullName>
    </submittedName>
</protein>
<name>A0A182WMV9_9DIPT</name>
<organism evidence="1 2">
    <name type="scientific">Anopheles minimus</name>
    <dbReference type="NCBI Taxonomy" id="112268"/>
    <lineage>
        <taxon>Eukaryota</taxon>
        <taxon>Metazoa</taxon>
        <taxon>Ecdysozoa</taxon>
        <taxon>Arthropoda</taxon>
        <taxon>Hexapoda</taxon>
        <taxon>Insecta</taxon>
        <taxon>Pterygota</taxon>
        <taxon>Neoptera</taxon>
        <taxon>Endopterygota</taxon>
        <taxon>Diptera</taxon>
        <taxon>Nematocera</taxon>
        <taxon>Culicoidea</taxon>
        <taxon>Culicidae</taxon>
        <taxon>Anophelinae</taxon>
        <taxon>Anopheles</taxon>
    </lineage>
</organism>
<dbReference type="AlphaFoldDB" id="A0A182WMV9"/>
<dbReference type="VEuPathDB" id="VectorBase:AMIN014069"/>